<dbReference type="SMART" id="SM00853">
    <property type="entry name" value="MutL_C"/>
    <property type="match status" value="1"/>
</dbReference>
<dbReference type="GO" id="GO:0006298">
    <property type="term" value="P:mismatch repair"/>
    <property type="evidence" value="ECO:0007669"/>
    <property type="project" value="InterPro"/>
</dbReference>
<accession>A0A9W7YG22</accession>
<organism evidence="2 3">
    <name type="scientific">Coemansia biformis</name>
    <dbReference type="NCBI Taxonomy" id="1286918"/>
    <lineage>
        <taxon>Eukaryota</taxon>
        <taxon>Fungi</taxon>
        <taxon>Fungi incertae sedis</taxon>
        <taxon>Zoopagomycota</taxon>
        <taxon>Kickxellomycotina</taxon>
        <taxon>Kickxellomycetes</taxon>
        <taxon>Kickxellales</taxon>
        <taxon>Kickxellaceae</taxon>
        <taxon>Coemansia</taxon>
    </lineage>
</organism>
<feature type="domain" description="MutL C-terminal dimerisation" evidence="1">
    <location>
        <begin position="41"/>
        <end position="241"/>
    </location>
</feature>
<proteinExistence type="predicted"/>
<sequence>MQITAGDAAAAPIPRVGVAQRLLPRWQLGGTDAVDVSSLQVIGQADRKYIMCQAGGVLVAIDQHAADERARLEGYFDDLCAMLVQLSRLSEGQPASAAEGVSVLMPAVPVALSRHDAAAVGRVAAGLRQLGIQLAPKAADTGAQGEGDRCVLHMVCAPTALVPRLVGREGRSEGFAVELLLAAAEWLASGAQGSTYAASRSCAADEGLAGAWPALAALPGVVVDTVRSMACRGAITFNESLSLSECRAVVDRLAQCQFPWFCAHGRRSTAPIAPLAWPESIGHSHK</sequence>
<evidence type="ECO:0000313" key="2">
    <source>
        <dbReference type="EMBL" id="KAJ1734969.1"/>
    </source>
</evidence>
<protein>
    <submittedName>
        <fullName evidence="2">DNA mismatch repair protein</fullName>
    </submittedName>
</protein>
<dbReference type="InterPro" id="IPR042120">
    <property type="entry name" value="MutL_C_dimsub"/>
</dbReference>
<dbReference type="OrthoDB" id="429932at2759"/>
<dbReference type="GO" id="GO:0032300">
    <property type="term" value="C:mismatch repair complex"/>
    <property type="evidence" value="ECO:0007669"/>
    <property type="project" value="InterPro"/>
</dbReference>
<dbReference type="Proteomes" id="UP001143981">
    <property type="component" value="Unassembled WGS sequence"/>
</dbReference>
<evidence type="ECO:0000259" key="1">
    <source>
        <dbReference type="SMART" id="SM00853"/>
    </source>
</evidence>
<dbReference type="GO" id="GO:0005524">
    <property type="term" value="F:ATP binding"/>
    <property type="evidence" value="ECO:0007669"/>
    <property type="project" value="InterPro"/>
</dbReference>
<dbReference type="InterPro" id="IPR037198">
    <property type="entry name" value="MutL_C_sf"/>
</dbReference>
<dbReference type="InterPro" id="IPR038973">
    <property type="entry name" value="MutL/Mlh/Pms-like"/>
</dbReference>
<dbReference type="PANTHER" id="PTHR10073:SF47">
    <property type="entry name" value="DNA MISMATCH REPAIR PROTEIN MLH3"/>
    <property type="match status" value="1"/>
</dbReference>
<dbReference type="PANTHER" id="PTHR10073">
    <property type="entry name" value="DNA MISMATCH REPAIR PROTEIN MLH, PMS, MUTL"/>
    <property type="match status" value="1"/>
</dbReference>
<gene>
    <name evidence="2" type="primary">MLH3</name>
    <name evidence="2" type="ORF">LPJ61_000788</name>
</gene>
<dbReference type="GO" id="GO:0016887">
    <property type="term" value="F:ATP hydrolysis activity"/>
    <property type="evidence" value="ECO:0007669"/>
    <property type="project" value="InterPro"/>
</dbReference>
<keyword evidence="3" id="KW-1185">Reference proteome</keyword>
<dbReference type="GO" id="GO:0140664">
    <property type="term" value="F:ATP-dependent DNA damage sensor activity"/>
    <property type="evidence" value="ECO:0007669"/>
    <property type="project" value="InterPro"/>
</dbReference>
<comment type="caution">
    <text evidence="2">The sequence shown here is derived from an EMBL/GenBank/DDBJ whole genome shotgun (WGS) entry which is preliminary data.</text>
</comment>
<reference evidence="2" key="1">
    <citation type="submission" date="2022-07" db="EMBL/GenBank/DDBJ databases">
        <title>Phylogenomic reconstructions and comparative analyses of Kickxellomycotina fungi.</title>
        <authorList>
            <person name="Reynolds N.K."/>
            <person name="Stajich J.E."/>
            <person name="Barry K."/>
            <person name="Grigoriev I.V."/>
            <person name="Crous P."/>
            <person name="Smith M.E."/>
        </authorList>
    </citation>
    <scope>NUCLEOTIDE SEQUENCE</scope>
    <source>
        <strain evidence="2">BCRC 34381</strain>
    </source>
</reference>
<dbReference type="InterPro" id="IPR014790">
    <property type="entry name" value="MutL_C"/>
</dbReference>
<dbReference type="Gene3D" id="3.30.1540.20">
    <property type="entry name" value="MutL, C-terminal domain, dimerisation subdomain"/>
    <property type="match status" value="1"/>
</dbReference>
<name>A0A9W7YG22_9FUNG</name>
<dbReference type="SUPFAM" id="SSF118116">
    <property type="entry name" value="DNA mismatch repair protein MutL"/>
    <property type="match status" value="2"/>
</dbReference>
<evidence type="ECO:0000313" key="3">
    <source>
        <dbReference type="Proteomes" id="UP001143981"/>
    </source>
</evidence>
<dbReference type="AlphaFoldDB" id="A0A9W7YG22"/>
<dbReference type="Pfam" id="PF08676">
    <property type="entry name" value="MutL_C"/>
    <property type="match status" value="1"/>
</dbReference>
<dbReference type="EMBL" id="JANBOI010000047">
    <property type="protein sequence ID" value="KAJ1734969.1"/>
    <property type="molecule type" value="Genomic_DNA"/>
</dbReference>